<name>A0A182IHW2_ANOAR</name>
<keyword evidence="2" id="KW-1185">Reference proteome</keyword>
<reference evidence="1" key="1">
    <citation type="submission" date="2022-08" db="UniProtKB">
        <authorList>
            <consortium name="EnsemblMetazoa"/>
        </authorList>
    </citation>
    <scope>IDENTIFICATION</scope>
    <source>
        <strain evidence="1">Dongola</strain>
    </source>
</reference>
<dbReference type="EMBL" id="APCN01007074">
    <property type="status" value="NOT_ANNOTATED_CDS"/>
    <property type="molecule type" value="Genomic_DNA"/>
</dbReference>
<dbReference type="EnsemblMetazoa" id="AARA015033-RA">
    <property type="protein sequence ID" value="AARA015033-PA"/>
    <property type="gene ID" value="AARA015033"/>
</dbReference>
<accession>A0A182IHW2</accession>
<protein>
    <submittedName>
        <fullName evidence="1">Uncharacterized protein</fullName>
    </submittedName>
</protein>
<dbReference type="AlphaFoldDB" id="A0A182IHW2"/>
<dbReference type="Proteomes" id="UP000075840">
    <property type="component" value="Unassembled WGS sequence"/>
</dbReference>
<proteinExistence type="predicted"/>
<organism evidence="1 2">
    <name type="scientific">Anopheles arabiensis</name>
    <name type="common">Mosquito</name>
    <dbReference type="NCBI Taxonomy" id="7173"/>
    <lineage>
        <taxon>Eukaryota</taxon>
        <taxon>Metazoa</taxon>
        <taxon>Ecdysozoa</taxon>
        <taxon>Arthropoda</taxon>
        <taxon>Hexapoda</taxon>
        <taxon>Insecta</taxon>
        <taxon>Pterygota</taxon>
        <taxon>Neoptera</taxon>
        <taxon>Endopterygota</taxon>
        <taxon>Diptera</taxon>
        <taxon>Nematocera</taxon>
        <taxon>Culicoidea</taxon>
        <taxon>Culicidae</taxon>
        <taxon>Anophelinae</taxon>
        <taxon>Anopheles</taxon>
    </lineage>
</organism>
<sequence length="23" mass="2725">MPLLEKSRRLFALSFESIKKLFA</sequence>
<evidence type="ECO:0000313" key="2">
    <source>
        <dbReference type="Proteomes" id="UP000075840"/>
    </source>
</evidence>
<dbReference type="VEuPathDB" id="VectorBase:AARA015033"/>
<evidence type="ECO:0000313" key="1">
    <source>
        <dbReference type="EnsemblMetazoa" id="AARA015033-PA"/>
    </source>
</evidence>